<dbReference type="EMBL" id="JAJEPU010000014">
    <property type="protein sequence ID" value="MCC2164508.1"/>
    <property type="molecule type" value="Genomic_DNA"/>
</dbReference>
<dbReference type="GO" id="GO:0003700">
    <property type="term" value="F:DNA-binding transcription factor activity"/>
    <property type="evidence" value="ECO:0007669"/>
    <property type="project" value="InterPro"/>
</dbReference>
<gene>
    <name evidence="7" type="ORF">LKD32_06390</name>
</gene>
<dbReference type="Proteomes" id="UP001198962">
    <property type="component" value="Unassembled WGS sequence"/>
</dbReference>
<dbReference type="CDD" id="cd00592">
    <property type="entry name" value="HTH_MerR-like"/>
    <property type="match status" value="1"/>
</dbReference>
<keyword evidence="4" id="KW-0804">Transcription</keyword>
<sequence>MNIENITDLPQTKYRIGDVAELIGMSRDSLRYYEKRGLLPSKKEDNGYRYYTEEDLGRLISILYQRKMGLGLDKIALGFQESSSDQSKICRMREQLAREKEEIREHQRAIARLQMSLEDYELIHRHSEEIIAKDFPASYVILPETGFSEGITQWFRLASRYPGLDMMYVFDTYTWNREGDEINLHYQKSLMILKKEFRDFVEYPFSETSTPLIESFPCLCAFSNSRKRLPPEEQVRALLDTAKAQGLTPGPELYCTFIGKSEHEEQIFYELQLYLPVAQK</sequence>
<evidence type="ECO:0000313" key="8">
    <source>
        <dbReference type="Proteomes" id="UP001198962"/>
    </source>
</evidence>
<dbReference type="PANTHER" id="PTHR30204">
    <property type="entry name" value="REDOX-CYCLING DRUG-SENSING TRANSCRIPTIONAL ACTIVATOR SOXR"/>
    <property type="match status" value="1"/>
</dbReference>
<dbReference type="InterPro" id="IPR000551">
    <property type="entry name" value="MerR-type_HTH_dom"/>
</dbReference>
<dbReference type="PANTHER" id="PTHR30204:SF69">
    <property type="entry name" value="MERR-FAMILY TRANSCRIPTIONAL REGULATOR"/>
    <property type="match status" value="1"/>
</dbReference>
<dbReference type="InterPro" id="IPR009061">
    <property type="entry name" value="DNA-bd_dom_put_sf"/>
</dbReference>
<feature type="domain" description="HTH merR-type" evidence="6">
    <location>
        <begin position="13"/>
        <end position="81"/>
    </location>
</feature>
<evidence type="ECO:0000256" key="3">
    <source>
        <dbReference type="ARBA" id="ARBA00023125"/>
    </source>
</evidence>
<evidence type="ECO:0000256" key="1">
    <source>
        <dbReference type="ARBA" id="ARBA00022491"/>
    </source>
</evidence>
<dbReference type="Pfam" id="PF13411">
    <property type="entry name" value="MerR_1"/>
    <property type="match status" value="1"/>
</dbReference>
<dbReference type="RefSeq" id="WP_308451128.1">
    <property type="nucleotide sequence ID" value="NZ_JAJEPU010000014.1"/>
</dbReference>
<evidence type="ECO:0000256" key="2">
    <source>
        <dbReference type="ARBA" id="ARBA00023015"/>
    </source>
</evidence>
<dbReference type="AlphaFoldDB" id="A0AAE3DKZ4"/>
<keyword evidence="5" id="KW-0175">Coiled coil</keyword>
<evidence type="ECO:0000313" key="7">
    <source>
        <dbReference type="EMBL" id="MCC2164508.1"/>
    </source>
</evidence>
<evidence type="ECO:0000256" key="5">
    <source>
        <dbReference type="SAM" id="Coils"/>
    </source>
</evidence>
<comment type="caution">
    <text evidence="7">The sequence shown here is derived from an EMBL/GenBank/DDBJ whole genome shotgun (WGS) entry which is preliminary data.</text>
</comment>
<proteinExistence type="predicted"/>
<name>A0AAE3DKZ4_9FIRM</name>
<keyword evidence="8" id="KW-1185">Reference proteome</keyword>
<evidence type="ECO:0000256" key="4">
    <source>
        <dbReference type="ARBA" id="ARBA00023163"/>
    </source>
</evidence>
<dbReference type="SMART" id="SM00422">
    <property type="entry name" value="HTH_MERR"/>
    <property type="match status" value="1"/>
</dbReference>
<organism evidence="7 8">
    <name type="scientific">Brotaphodocola catenula</name>
    <dbReference type="NCBI Taxonomy" id="2885361"/>
    <lineage>
        <taxon>Bacteria</taxon>
        <taxon>Bacillati</taxon>
        <taxon>Bacillota</taxon>
        <taxon>Clostridia</taxon>
        <taxon>Lachnospirales</taxon>
        <taxon>Lachnospiraceae</taxon>
        <taxon>Brotaphodocola</taxon>
    </lineage>
</organism>
<keyword evidence="3" id="KW-0238">DNA-binding</keyword>
<dbReference type="Gene3D" id="1.10.1660.10">
    <property type="match status" value="1"/>
</dbReference>
<reference evidence="7" key="1">
    <citation type="submission" date="2021-10" db="EMBL/GenBank/DDBJ databases">
        <title>Anaerobic single-cell dispensing facilitates the cultivation of human gut bacteria.</title>
        <authorList>
            <person name="Afrizal A."/>
        </authorList>
    </citation>
    <scope>NUCLEOTIDE SEQUENCE</scope>
    <source>
        <strain evidence="7">CLA-AA-H274</strain>
    </source>
</reference>
<evidence type="ECO:0000259" key="6">
    <source>
        <dbReference type="PROSITE" id="PS50937"/>
    </source>
</evidence>
<accession>A0AAE3DKZ4</accession>
<feature type="coiled-coil region" evidence="5">
    <location>
        <begin position="96"/>
        <end position="123"/>
    </location>
</feature>
<protein>
    <submittedName>
        <fullName evidence="7">MerR family transcriptional regulator</fullName>
    </submittedName>
</protein>
<dbReference type="InterPro" id="IPR047057">
    <property type="entry name" value="MerR_fam"/>
</dbReference>
<dbReference type="PRINTS" id="PR00040">
    <property type="entry name" value="HTHMERR"/>
</dbReference>
<dbReference type="PROSITE" id="PS50937">
    <property type="entry name" value="HTH_MERR_2"/>
    <property type="match status" value="1"/>
</dbReference>
<dbReference type="GO" id="GO:0003677">
    <property type="term" value="F:DNA binding"/>
    <property type="evidence" value="ECO:0007669"/>
    <property type="project" value="UniProtKB-KW"/>
</dbReference>
<keyword evidence="1" id="KW-0678">Repressor</keyword>
<keyword evidence="2" id="KW-0805">Transcription regulation</keyword>
<dbReference type="SUPFAM" id="SSF46955">
    <property type="entry name" value="Putative DNA-binding domain"/>
    <property type="match status" value="1"/>
</dbReference>